<keyword evidence="3" id="KW-1185">Reference proteome</keyword>
<organism evidence="2 3">
    <name type="scientific">Podarcis lilfordi</name>
    <name type="common">Lilford's wall lizard</name>
    <dbReference type="NCBI Taxonomy" id="74358"/>
    <lineage>
        <taxon>Eukaryota</taxon>
        <taxon>Metazoa</taxon>
        <taxon>Chordata</taxon>
        <taxon>Craniata</taxon>
        <taxon>Vertebrata</taxon>
        <taxon>Euteleostomi</taxon>
        <taxon>Lepidosauria</taxon>
        <taxon>Squamata</taxon>
        <taxon>Bifurcata</taxon>
        <taxon>Unidentata</taxon>
        <taxon>Episquamata</taxon>
        <taxon>Laterata</taxon>
        <taxon>Lacertibaenia</taxon>
        <taxon>Lacertidae</taxon>
        <taxon>Podarcis</taxon>
    </lineage>
</organism>
<protein>
    <submittedName>
        <fullName evidence="2">Uncharacterized protein</fullName>
    </submittedName>
</protein>
<evidence type="ECO:0000256" key="1">
    <source>
        <dbReference type="SAM" id="MobiDB-lite"/>
    </source>
</evidence>
<name>A0AA35L0B3_9SAUR</name>
<evidence type="ECO:0000313" key="2">
    <source>
        <dbReference type="EMBL" id="CAI5787530.1"/>
    </source>
</evidence>
<feature type="compositionally biased region" description="Basic and acidic residues" evidence="1">
    <location>
        <begin position="117"/>
        <end position="135"/>
    </location>
</feature>
<sequence length="153" mass="16820">MNGAAVQAVGWQAEFEWQVEKSKTILGKKKEIPCEEVGAMPYQILQGVEGSPEAQLQNTQAEGIQEMDEQLRGLGSKEKQLVAEAKEEDSSLEESEKAGTEVQLLIDSTTPWVSTAEDERPAREGESVAEKGEKAASEEMLLIDFLTPWVPEV</sequence>
<gene>
    <name evidence="2" type="ORF">PODLI_1B033462</name>
</gene>
<evidence type="ECO:0000313" key="3">
    <source>
        <dbReference type="Proteomes" id="UP001178461"/>
    </source>
</evidence>
<feature type="region of interest" description="Disordered" evidence="1">
    <location>
        <begin position="50"/>
        <end position="135"/>
    </location>
</feature>
<feature type="compositionally biased region" description="Basic and acidic residues" evidence="1">
    <location>
        <begin position="69"/>
        <end position="99"/>
    </location>
</feature>
<proteinExistence type="predicted"/>
<accession>A0AA35L0B3</accession>
<reference evidence="2" key="1">
    <citation type="submission" date="2022-12" db="EMBL/GenBank/DDBJ databases">
        <authorList>
            <person name="Alioto T."/>
            <person name="Alioto T."/>
            <person name="Gomez Garrido J."/>
        </authorList>
    </citation>
    <scope>NUCLEOTIDE SEQUENCE</scope>
</reference>
<dbReference type="EMBL" id="OX395136">
    <property type="protein sequence ID" value="CAI5787530.1"/>
    <property type="molecule type" value="Genomic_DNA"/>
</dbReference>
<dbReference type="AlphaFoldDB" id="A0AA35L0B3"/>
<dbReference type="Proteomes" id="UP001178461">
    <property type="component" value="Chromosome 11"/>
</dbReference>